<keyword evidence="2" id="KW-1185">Reference proteome</keyword>
<protein>
    <submittedName>
        <fullName evidence="1">Uncharacterized protein</fullName>
    </submittedName>
</protein>
<accession>A0ABU6W8L3</accession>
<reference evidence="1 2" key="1">
    <citation type="journal article" date="2023" name="Plants (Basel)">
        <title>Bridging the Gap: Combining Genomics and Transcriptomics Approaches to Understand Stylosanthes scabra, an Orphan Legume from the Brazilian Caatinga.</title>
        <authorList>
            <person name="Ferreira-Neto J.R.C."/>
            <person name="da Silva M.D."/>
            <person name="Binneck E."/>
            <person name="de Melo N.F."/>
            <person name="da Silva R.H."/>
            <person name="de Melo A.L.T.M."/>
            <person name="Pandolfi V."/>
            <person name="Bustamante F.O."/>
            <person name="Brasileiro-Vidal A.C."/>
            <person name="Benko-Iseppon A.M."/>
        </authorList>
    </citation>
    <scope>NUCLEOTIDE SEQUENCE [LARGE SCALE GENOMIC DNA]</scope>
    <source>
        <tissue evidence="1">Leaves</tissue>
    </source>
</reference>
<gene>
    <name evidence="1" type="ORF">PIB30_025671</name>
</gene>
<evidence type="ECO:0000313" key="1">
    <source>
        <dbReference type="EMBL" id="MED6182119.1"/>
    </source>
</evidence>
<comment type="caution">
    <text evidence="1">The sequence shown here is derived from an EMBL/GenBank/DDBJ whole genome shotgun (WGS) entry which is preliminary data.</text>
</comment>
<sequence length="115" mass="12938">MNEWWTLGSCMGARSWFVGIKRSCPSSSLLGTPDRYRSVLVGRIGSILSLHRWTGRYLEPARVDGPKWFVGPSRLNLSQKSDVADRFARVECFADLHKSGGSSMHSFVLLSSWVF</sequence>
<evidence type="ECO:0000313" key="2">
    <source>
        <dbReference type="Proteomes" id="UP001341840"/>
    </source>
</evidence>
<name>A0ABU6W8L3_9FABA</name>
<proteinExistence type="predicted"/>
<dbReference type="Proteomes" id="UP001341840">
    <property type="component" value="Unassembled WGS sequence"/>
</dbReference>
<organism evidence="1 2">
    <name type="scientific">Stylosanthes scabra</name>
    <dbReference type="NCBI Taxonomy" id="79078"/>
    <lineage>
        <taxon>Eukaryota</taxon>
        <taxon>Viridiplantae</taxon>
        <taxon>Streptophyta</taxon>
        <taxon>Embryophyta</taxon>
        <taxon>Tracheophyta</taxon>
        <taxon>Spermatophyta</taxon>
        <taxon>Magnoliopsida</taxon>
        <taxon>eudicotyledons</taxon>
        <taxon>Gunneridae</taxon>
        <taxon>Pentapetalae</taxon>
        <taxon>rosids</taxon>
        <taxon>fabids</taxon>
        <taxon>Fabales</taxon>
        <taxon>Fabaceae</taxon>
        <taxon>Papilionoideae</taxon>
        <taxon>50 kb inversion clade</taxon>
        <taxon>dalbergioids sensu lato</taxon>
        <taxon>Dalbergieae</taxon>
        <taxon>Pterocarpus clade</taxon>
        <taxon>Stylosanthes</taxon>
    </lineage>
</organism>
<dbReference type="EMBL" id="JASCZI010181337">
    <property type="protein sequence ID" value="MED6182119.1"/>
    <property type="molecule type" value="Genomic_DNA"/>
</dbReference>